<evidence type="ECO:0000256" key="5">
    <source>
        <dbReference type="ARBA" id="ARBA00022737"/>
    </source>
</evidence>
<reference evidence="8" key="2">
    <citation type="submission" date="2021-05" db="EMBL/GenBank/DDBJ databases">
        <authorList>
            <person name="Pain A."/>
        </authorList>
    </citation>
    <scope>NUCLEOTIDE SEQUENCE</scope>
    <source>
        <strain evidence="8">1802A</strain>
    </source>
</reference>
<comment type="caution">
    <text evidence="8">The sequence shown here is derived from an EMBL/GenBank/DDBJ whole genome shotgun (WGS) entry which is preliminary data.</text>
</comment>
<dbReference type="InterPro" id="IPR036859">
    <property type="entry name" value="CAP-Gly_dom_sf"/>
</dbReference>
<dbReference type="EMBL" id="JAHBMH010000007">
    <property type="protein sequence ID" value="KAK1939473.1"/>
    <property type="molecule type" value="Genomic_DNA"/>
</dbReference>
<keyword evidence="4" id="KW-0433">Leucine-rich repeat</keyword>
<evidence type="ECO:0000256" key="4">
    <source>
        <dbReference type="ARBA" id="ARBA00022614"/>
    </source>
</evidence>
<dbReference type="PANTHER" id="PTHR46652">
    <property type="entry name" value="LEUCINE-RICH REPEAT AND IQ DOMAIN-CONTAINING PROTEIN 1-RELATED"/>
    <property type="match status" value="1"/>
</dbReference>
<dbReference type="InterPro" id="IPR032675">
    <property type="entry name" value="LRR_dom_sf"/>
</dbReference>
<dbReference type="Gene3D" id="3.80.10.10">
    <property type="entry name" value="Ribonuclease Inhibitor"/>
    <property type="match status" value="3"/>
</dbReference>
<keyword evidence="3" id="KW-0963">Cytoplasm</keyword>
<evidence type="ECO:0000256" key="6">
    <source>
        <dbReference type="ARBA" id="ARBA00023186"/>
    </source>
</evidence>
<reference evidence="8" key="1">
    <citation type="journal article" date="2014" name="Nucleic Acids Res.">
        <title>The evolutionary dynamics of variant antigen genes in Babesia reveal a history of genomic innovation underlying host-parasite interaction.</title>
        <authorList>
            <person name="Jackson A.P."/>
            <person name="Otto T.D."/>
            <person name="Darby A."/>
            <person name="Ramaprasad A."/>
            <person name="Xia D."/>
            <person name="Echaide I.E."/>
            <person name="Farber M."/>
            <person name="Gahlot S."/>
            <person name="Gamble J."/>
            <person name="Gupta D."/>
            <person name="Gupta Y."/>
            <person name="Jackson L."/>
            <person name="Malandrin L."/>
            <person name="Malas T.B."/>
            <person name="Moussa E."/>
            <person name="Nair M."/>
            <person name="Reid A.J."/>
            <person name="Sanders M."/>
            <person name="Sharma J."/>
            <person name="Tracey A."/>
            <person name="Quail M.A."/>
            <person name="Weir W."/>
            <person name="Wastling J.M."/>
            <person name="Hall N."/>
            <person name="Willadsen P."/>
            <person name="Lingelbach K."/>
            <person name="Shiels B."/>
            <person name="Tait A."/>
            <person name="Berriman M."/>
            <person name="Allred D.R."/>
            <person name="Pain A."/>
        </authorList>
    </citation>
    <scope>NUCLEOTIDE SEQUENCE</scope>
    <source>
        <strain evidence="8">1802A</strain>
    </source>
</reference>
<comment type="similarity">
    <text evidence="2">Belongs to the TBCE family.</text>
</comment>
<gene>
    <name evidence="8" type="ORF">X943_000318</name>
</gene>
<dbReference type="Proteomes" id="UP001195914">
    <property type="component" value="Unassembled WGS sequence"/>
</dbReference>
<dbReference type="InterPro" id="IPR050836">
    <property type="entry name" value="SDS22/Internalin_LRR"/>
</dbReference>
<accession>A0AAD9LJX2</accession>
<dbReference type="Gene3D" id="2.30.30.190">
    <property type="entry name" value="CAP Gly-rich-like domain"/>
    <property type="match status" value="1"/>
</dbReference>
<sequence length="625" mass="69909">MCLPDLGRDSRGACVGQRIIVGNQIGTVLWRGFVKKQHYELTLRSNSVGGVVLQDDIVIPESLCVNAKADVQAEVELLGVEWDRWEKGTHNGTVAGVEYFKPRRVLIFDEAIEALRRTHCLNADVDRLSQLSNDPIVAFMENYKVSTCSFVRESEVEVGISMADAISEKYLTDEAFENSECQPSSNVDGKKLIGHEFVGRSKAVEFFSQTNNLLMLGLQECRIDRLGDISGFSFPKVRHLYLSNNLIYEWSVVSGAISYLPNLETLCVSGNFFTAKCDTLLEAPKLTTVVMNKTLIGFDDAVRMLSKLSNLKSLSLCGNAYSDIGCAPQLRSLQTLDLSDNSLWNWYSVLCCIKSIPTLKSLVLSNNKLCNICVHTKSEQSHSFYRCAVEVAGGEDKALEAFAGLNELYIDNNSIYEWATVADMAVVFRNLKVLRFKLSITNRDPSPAILSLHRQVLIAIFPELKVLNGSDVTVNERINAERYYLTLASTNGNIFSCTNHPEGLQRSHRERLELLHGKRDDSGRSKLTAQNLASRMIRVVLVPDGDSESYTKDQIARQLPSTTSVRDVKSLCSRLFSLELSDIVLVYNDGKMPLCESMDEEDAEIQHYGISDGYNIRVQSRSHRF</sequence>
<evidence type="ECO:0000256" key="3">
    <source>
        <dbReference type="ARBA" id="ARBA00022490"/>
    </source>
</evidence>
<dbReference type="SMART" id="SM01052">
    <property type="entry name" value="CAP_GLY"/>
    <property type="match status" value="1"/>
</dbReference>
<dbReference type="InterPro" id="IPR044079">
    <property type="entry name" value="Ubl_TBCE"/>
</dbReference>
<dbReference type="CDD" id="cd17044">
    <property type="entry name" value="Ubl_TBCE"/>
    <property type="match status" value="1"/>
</dbReference>
<dbReference type="InterPro" id="IPR000938">
    <property type="entry name" value="CAP-Gly_domain"/>
</dbReference>
<feature type="domain" description="CAP-Gly" evidence="7">
    <location>
        <begin position="15"/>
        <end position="106"/>
    </location>
</feature>
<name>A0AAD9LJX2_BABDI</name>
<evidence type="ECO:0000259" key="7">
    <source>
        <dbReference type="SMART" id="SM01052"/>
    </source>
</evidence>
<dbReference type="Gene3D" id="3.10.20.90">
    <property type="entry name" value="Phosphatidylinositol 3-kinase Catalytic Subunit, Chain A, domain 1"/>
    <property type="match status" value="1"/>
</dbReference>
<keyword evidence="6" id="KW-0143">Chaperone</keyword>
<dbReference type="SUPFAM" id="SSF52058">
    <property type="entry name" value="L domain-like"/>
    <property type="match status" value="1"/>
</dbReference>
<proteinExistence type="inferred from homology"/>
<dbReference type="SUPFAM" id="SSF74924">
    <property type="entry name" value="Cap-Gly domain"/>
    <property type="match status" value="1"/>
</dbReference>
<dbReference type="SUPFAM" id="SSF54236">
    <property type="entry name" value="Ubiquitin-like"/>
    <property type="match status" value="1"/>
</dbReference>
<protein>
    <submittedName>
        <fullName evidence="8">Hypothtetical protein</fullName>
    </submittedName>
</protein>
<dbReference type="GO" id="GO:0005737">
    <property type="term" value="C:cytoplasm"/>
    <property type="evidence" value="ECO:0007669"/>
    <property type="project" value="UniProtKB-SubCell"/>
</dbReference>
<dbReference type="InterPro" id="IPR029071">
    <property type="entry name" value="Ubiquitin-like_domsf"/>
</dbReference>
<evidence type="ECO:0000313" key="8">
    <source>
        <dbReference type="EMBL" id="KAK1939473.1"/>
    </source>
</evidence>
<evidence type="ECO:0000313" key="9">
    <source>
        <dbReference type="Proteomes" id="UP001195914"/>
    </source>
</evidence>
<dbReference type="PANTHER" id="PTHR46652:SF3">
    <property type="entry name" value="LEUCINE-RICH REPEAT-CONTAINING PROTEIN 9"/>
    <property type="match status" value="1"/>
</dbReference>
<keyword evidence="5" id="KW-0677">Repeat</keyword>
<organism evidence="8 9">
    <name type="scientific">Babesia divergens</name>
    <dbReference type="NCBI Taxonomy" id="32595"/>
    <lineage>
        <taxon>Eukaryota</taxon>
        <taxon>Sar</taxon>
        <taxon>Alveolata</taxon>
        <taxon>Apicomplexa</taxon>
        <taxon>Aconoidasida</taxon>
        <taxon>Piroplasmida</taxon>
        <taxon>Babesiidae</taxon>
        <taxon>Babesia</taxon>
    </lineage>
</organism>
<evidence type="ECO:0000256" key="1">
    <source>
        <dbReference type="ARBA" id="ARBA00004496"/>
    </source>
</evidence>
<comment type="subcellular location">
    <subcellularLocation>
        <location evidence="1">Cytoplasm</location>
    </subcellularLocation>
</comment>
<keyword evidence="9" id="KW-1185">Reference proteome</keyword>
<evidence type="ECO:0000256" key="2">
    <source>
        <dbReference type="ARBA" id="ARBA00006286"/>
    </source>
</evidence>
<dbReference type="AlphaFoldDB" id="A0AAD9LJX2"/>